<feature type="signal peptide" evidence="1">
    <location>
        <begin position="1"/>
        <end position="27"/>
    </location>
</feature>
<sequence length="240" mass="24542">MREQDGRMIDRLPLLALLVLASLPAGAASPGTRNYSVTGFDRVRLDGPYKLDVKTGVAPFARATGSPRALDALSIRVDGRTLVVRGNSAAGGYPGEPAGPVTIEVGTHELSTAWINGAGGLMIDRIKGLSFDLSIQGPGMAHVAHSDVDQLRVGISGAGSVRMAGKAAKMTATIRGTSSFDSQSMIVRDAVIGAEGPSIVRATVTNSAKVDAIGMAMVALTGQPACTAKARGSASITGCR</sequence>
<evidence type="ECO:0000313" key="4">
    <source>
        <dbReference type="Proteomes" id="UP000321857"/>
    </source>
</evidence>
<evidence type="ECO:0000256" key="1">
    <source>
        <dbReference type="SAM" id="SignalP"/>
    </source>
</evidence>
<dbReference type="Proteomes" id="UP000321857">
    <property type="component" value="Chromosome"/>
</dbReference>
<accession>A0A516IR72</accession>
<keyword evidence="4" id="KW-1185">Reference proteome</keyword>
<evidence type="ECO:0000313" key="3">
    <source>
        <dbReference type="EMBL" id="QDP19398.1"/>
    </source>
</evidence>
<dbReference type="Gene3D" id="2.160.20.120">
    <property type="match status" value="1"/>
</dbReference>
<dbReference type="EMBL" id="CP041659">
    <property type="protein sequence ID" value="QDP19398.1"/>
    <property type="molecule type" value="Genomic_DNA"/>
</dbReference>
<reference evidence="3 4" key="1">
    <citation type="submission" date="2019-07" db="EMBL/GenBank/DDBJ databases">
        <title>Sphingomonas AE3 Genome sequencing and assembly.</title>
        <authorList>
            <person name="Kim H."/>
        </authorList>
    </citation>
    <scope>NUCLEOTIDE SEQUENCE [LARGE SCALE GENOMIC DNA]</scope>
    <source>
        <strain evidence="3 4">AE3</strain>
    </source>
</reference>
<gene>
    <name evidence="3" type="ORF">FMM02_05125</name>
</gene>
<feature type="domain" description="Putative auto-transporter adhesin head GIN" evidence="2">
    <location>
        <begin position="40"/>
        <end position="224"/>
    </location>
</feature>
<dbReference type="InterPro" id="IPR021255">
    <property type="entry name" value="DUF2807"/>
</dbReference>
<proteinExistence type="predicted"/>
<dbReference type="OrthoDB" id="7478143at2"/>
<dbReference type="AlphaFoldDB" id="A0A516IR72"/>
<protein>
    <recommendedName>
        <fullName evidence="2">Putative auto-transporter adhesin head GIN domain-containing protein</fullName>
    </recommendedName>
</protein>
<evidence type="ECO:0000259" key="2">
    <source>
        <dbReference type="Pfam" id="PF10988"/>
    </source>
</evidence>
<dbReference type="Pfam" id="PF10988">
    <property type="entry name" value="DUF2807"/>
    <property type="match status" value="1"/>
</dbReference>
<dbReference type="KEGG" id="sxa:FMM02_05125"/>
<feature type="chain" id="PRO_5021938758" description="Putative auto-transporter adhesin head GIN domain-containing protein" evidence="1">
    <location>
        <begin position="28"/>
        <end position="240"/>
    </location>
</feature>
<organism evidence="3 4">
    <name type="scientific">Sphingomonas xanthus</name>
    <dbReference type="NCBI Taxonomy" id="2594473"/>
    <lineage>
        <taxon>Bacteria</taxon>
        <taxon>Pseudomonadati</taxon>
        <taxon>Pseudomonadota</taxon>
        <taxon>Alphaproteobacteria</taxon>
        <taxon>Sphingomonadales</taxon>
        <taxon>Sphingomonadaceae</taxon>
        <taxon>Sphingomonas</taxon>
    </lineage>
</organism>
<name>A0A516IR72_9SPHN</name>
<keyword evidence="1" id="KW-0732">Signal</keyword>